<dbReference type="Pfam" id="PF13646">
    <property type="entry name" value="HEAT_2"/>
    <property type="match status" value="1"/>
</dbReference>
<dbReference type="AlphaFoldDB" id="A0A5B9WCC1"/>
<dbReference type="InterPro" id="IPR016024">
    <property type="entry name" value="ARM-type_fold"/>
</dbReference>
<organism evidence="2 3">
    <name type="scientific">Aquisphaera giovannonii</name>
    <dbReference type="NCBI Taxonomy" id="406548"/>
    <lineage>
        <taxon>Bacteria</taxon>
        <taxon>Pseudomonadati</taxon>
        <taxon>Planctomycetota</taxon>
        <taxon>Planctomycetia</taxon>
        <taxon>Isosphaerales</taxon>
        <taxon>Isosphaeraceae</taxon>
        <taxon>Aquisphaera</taxon>
    </lineage>
</organism>
<dbReference type="InterPro" id="IPR011989">
    <property type="entry name" value="ARM-like"/>
</dbReference>
<evidence type="ECO:0000313" key="2">
    <source>
        <dbReference type="EMBL" id="QEH37695.1"/>
    </source>
</evidence>
<dbReference type="SUPFAM" id="SSF48371">
    <property type="entry name" value="ARM repeat"/>
    <property type="match status" value="1"/>
</dbReference>
<feature type="signal peptide" evidence="1">
    <location>
        <begin position="1"/>
        <end position="24"/>
    </location>
</feature>
<dbReference type="EMBL" id="CP042997">
    <property type="protein sequence ID" value="QEH37695.1"/>
    <property type="molecule type" value="Genomic_DNA"/>
</dbReference>
<evidence type="ECO:0000256" key="1">
    <source>
        <dbReference type="SAM" id="SignalP"/>
    </source>
</evidence>
<keyword evidence="3" id="KW-1185">Reference proteome</keyword>
<dbReference type="SMART" id="SM00567">
    <property type="entry name" value="EZ_HEAT"/>
    <property type="match status" value="2"/>
</dbReference>
<dbReference type="GO" id="GO:0016829">
    <property type="term" value="F:lyase activity"/>
    <property type="evidence" value="ECO:0007669"/>
    <property type="project" value="UniProtKB-KW"/>
</dbReference>
<dbReference type="InterPro" id="IPR021133">
    <property type="entry name" value="HEAT_type_2"/>
</dbReference>
<name>A0A5B9WCC1_9BACT</name>
<dbReference type="KEGG" id="agv:OJF2_62860"/>
<sequence length="230" mass="23883" precursor="true">MFRTIVTSAGLAVALAILPPAAPAQKAAPNAREKEAKLIATLNKADASRKAKADACRELAAVGTAEAVPPLAALLSSEELGHMARYGLEPIPDPAVDVALRDAMGKLKGNLLVGVIGSVGVRRDPKAVPALVQKLGDPDAEVAAAAARALGRIGNRDAAEALEKALGTMPAACRVNACEGLFRAADALRTQGQRREARAIYEKLASAEVPEYVKDAAKRAEQGLEQARGR</sequence>
<dbReference type="OrthoDB" id="284265at2"/>
<feature type="chain" id="PRO_5022673238" evidence="1">
    <location>
        <begin position="25"/>
        <end position="230"/>
    </location>
</feature>
<dbReference type="Gene3D" id="1.25.10.10">
    <property type="entry name" value="Leucine-rich Repeat Variant"/>
    <property type="match status" value="1"/>
</dbReference>
<dbReference type="Proteomes" id="UP000324233">
    <property type="component" value="Chromosome"/>
</dbReference>
<dbReference type="RefSeq" id="WP_148597220.1">
    <property type="nucleotide sequence ID" value="NZ_CP042997.1"/>
</dbReference>
<evidence type="ECO:0000313" key="3">
    <source>
        <dbReference type="Proteomes" id="UP000324233"/>
    </source>
</evidence>
<keyword evidence="1" id="KW-0732">Signal</keyword>
<reference evidence="2 3" key="1">
    <citation type="submission" date="2019-08" db="EMBL/GenBank/DDBJ databases">
        <title>Deep-cultivation of Planctomycetes and their phenomic and genomic characterization uncovers novel biology.</title>
        <authorList>
            <person name="Wiegand S."/>
            <person name="Jogler M."/>
            <person name="Boedeker C."/>
            <person name="Pinto D."/>
            <person name="Vollmers J."/>
            <person name="Rivas-Marin E."/>
            <person name="Kohn T."/>
            <person name="Peeters S.H."/>
            <person name="Heuer A."/>
            <person name="Rast P."/>
            <person name="Oberbeckmann S."/>
            <person name="Bunk B."/>
            <person name="Jeske O."/>
            <person name="Meyerdierks A."/>
            <person name="Storesund J.E."/>
            <person name="Kallscheuer N."/>
            <person name="Luecker S."/>
            <person name="Lage O.M."/>
            <person name="Pohl T."/>
            <person name="Merkel B.J."/>
            <person name="Hornburger P."/>
            <person name="Mueller R.-W."/>
            <person name="Bruemmer F."/>
            <person name="Labrenz M."/>
            <person name="Spormann A.M."/>
            <person name="Op den Camp H."/>
            <person name="Overmann J."/>
            <person name="Amann R."/>
            <person name="Jetten M.S.M."/>
            <person name="Mascher T."/>
            <person name="Medema M.H."/>
            <person name="Devos D.P."/>
            <person name="Kaster A.-K."/>
            <person name="Ovreas L."/>
            <person name="Rohde M."/>
            <person name="Galperin M.Y."/>
            <person name="Jogler C."/>
        </authorList>
    </citation>
    <scope>NUCLEOTIDE SEQUENCE [LARGE SCALE GENOMIC DNA]</scope>
    <source>
        <strain evidence="2 3">OJF2</strain>
    </source>
</reference>
<protein>
    <submittedName>
        <fullName evidence="2">PBS lyase HEAT-like repeat protein</fullName>
    </submittedName>
</protein>
<accession>A0A5B9WCC1</accession>
<gene>
    <name evidence="2" type="ORF">OJF2_62860</name>
</gene>
<dbReference type="PROSITE" id="PS50077">
    <property type="entry name" value="HEAT_REPEAT"/>
    <property type="match status" value="1"/>
</dbReference>
<dbReference type="InterPro" id="IPR004155">
    <property type="entry name" value="PBS_lyase_HEAT"/>
</dbReference>
<keyword evidence="2" id="KW-0456">Lyase</keyword>
<proteinExistence type="predicted"/>